<evidence type="ECO:0000256" key="5">
    <source>
        <dbReference type="ARBA" id="ARBA00023239"/>
    </source>
</evidence>
<comment type="similarity">
    <text evidence="2">Belongs to the class I fructose-bisphosphate aldolase family.</text>
</comment>
<dbReference type="Pfam" id="PF00274">
    <property type="entry name" value="Glycolytic"/>
    <property type="match status" value="1"/>
</dbReference>
<dbReference type="EMBL" id="JACHOV010000006">
    <property type="protein sequence ID" value="MBB4641507.1"/>
    <property type="molecule type" value="Genomic_DNA"/>
</dbReference>
<dbReference type="Gene3D" id="3.20.20.70">
    <property type="entry name" value="Aldolase class I"/>
    <property type="match status" value="1"/>
</dbReference>
<dbReference type="GO" id="GO:0006096">
    <property type="term" value="P:glycolytic process"/>
    <property type="evidence" value="ECO:0007669"/>
    <property type="project" value="UniProtKB-UniPathway"/>
</dbReference>
<dbReference type="NCBIfam" id="NF003784">
    <property type="entry name" value="PRK05377.1"/>
    <property type="match status" value="1"/>
</dbReference>
<dbReference type="SUPFAM" id="SSF51569">
    <property type="entry name" value="Aldolase"/>
    <property type="match status" value="1"/>
</dbReference>
<accession>A0A840HV79</accession>
<evidence type="ECO:0000313" key="7">
    <source>
        <dbReference type="EMBL" id="MBB4641507.1"/>
    </source>
</evidence>
<dbReference type="InterPro" id="IPR013785">
    <property type="entry name" value="Aldolase_TIM"/>
</dbReference>
<evidence type="ECO:0000256" key="3">
    <source>
        <dbReference type="ARBA" id="ARBA00013068"/>
    </source>
</evidence>
<dbReference type="UniPathway" id="UPA00109">
    <property type="reaction ID" value="UER00183"/>
</dbReference>
<evidence type="ECO:0000256" key="1">
    <source>
        <dbReference type="ARBA" id="ARBA00004714"/>
    </source>
</evidence>
<name>A0A840HV79_9SPHN</name>
<keyword evidence="4" id="KW-0324">Glycolysis</keyword>
<keyword evidence="8" id="KW-1185">Reference proteome</keyword>
<organism evidence="7 8">
    <name type="scientific">Rhizorhapis suberifaciens</name>
    <name type="common">corky root of lettuce</name>
    <dbReference type="NCBI Taxonomy" id="13656"/>
    <lineage>
        <taxon>Bacteria</taxon>
        <taxon>Pseudomonadati</taxon>
        <taxon>Pseudomonadota</taxon>
        <taxon>Alphaproteobacteria</taxon>
        <taxon>Sphingomonadales</taxon>
        <taxon>Sphingomonadaceae</taxon>
        <taxon>Rhizorhapis</taxon>
    </lineage>
</organism>
<dbReference type="EC" id="4.1.2.13" evidence="3"/>
<reference evidence="7 8" key="1">
    <citation type="submission" date="2020-08" db="EMBL/GenBank/DDBJ databases">
        <title>Genomic Encyclopedia of Type Strains, Phase IV (KMG-IV): sequencing the most valuable type-strain genomes for metagenomic binning, comparative biology and taxonomic classification.</title>
        <authorList>
            <person name="Goeker M."/>
        </authorList>
    </citation>
    <scope>NUCLEOTIDE SEQUENCE [LARGE SCALE GENOMIC DNA]</scope>
    <source>
        <strain evidence="7 8">DSM 7465</strain>
    </source>
</reference>
<comment type="pathway">
    <text evidence="1">Carbohydrate degradation; glycolysis; D-glyceraldehyde 3-phosphate and glycerone phosphate from D-glucose: step 4/4.</text>
</comment>
<proteinExistence type="inferred from homology"/>
<evidence type="ECO:0000256" key="6">
    <source>
        <dbReference type="ARBA" id="ARBA00029799"/>
    </source>
</evidence>
<dbReference type="PANTHER" id="PTHR11627">
    <property type="entry name" value="FRUCTOSE-BISPHOSPHATE ALDOLASE"/>
    <property type="match status" value="1"/>
</dbReference>
<keyword evidence="5 7" id="KW-0456">Lyase</keyword>
<dbReference type="InterPro" id="IPR000741">
    <property type="entry name" value="FBA_I"/>
</dbReference>
<evidence type="ECO:0000313" key="8">
    <source>
        <dbReference type="Proteomes" id="UP000575068"/>
    </source>
</evidence>
<dbReference type="Proteomes" id="UP000575068">
    <property type="component" value="Unassembled WGS sequence"/>
</dbReference>
<gene>
    <name evidence="7" type="ORF">HNQ99_001816</name>
</gene>
<sequence length="303" mass="32564">MQMLDQNMTKKIADGNGFIAALDQSGGSTPKALKGYGIEEGAWSSDEEMFGLIHQMRSRIITSPAFTGEKVIGAILFERTMDGEAGGKSVPQALIERGVVPFIKIDKGLEAEENGVQLMKPMPELDVLLKRAKALGVFGTKERSVVNLANRAGIAAIVKQQFEVGQQVLAAGLVPILEPEVNIKSPERAEADQILLEELVKALDAMPGDDKVMLKLSLPVQSGLFDPLVDHPRVLRVVALSGGYARPEACVELAKNRGIIASFSRALLEDLRHQMSDEEFNNSLGSAINEIHAASTAKTPVAA</sequence>
<dbReference type="AlphaFoldDB" id="A0A840HV79"/>
<evidence type="ECO:0000256" key="4">
    <source>
        <dbReference type="ARBA" id="ARBA00023152"/>
    </source>
</evidence>
<comment type="caution">
    <text evidence="7">The sequence shown here is derived from an EMBL/GenBank/DDBJ whole genome shotgun (WGS) entry which is preliminary data.</text>
</comment>
<dbReference type="GO" id="GO:0004332">
    <property type="term" value="F:fructose-bisphosphate aldolase activity"/>
    <property type="evidence" value="ECO:0007669"/>
    <property type="project" value="UniProtKB-EC"/>
</dbReference>
<protein>
    <recommendedName>
        <fullName evidence="3">fructose-bisphosphate aldolase</fullName>
        <ecNumber evidence="3">4.1.2.13</ecNumber>
    </recommendedName>
    <alternativeName>
        <fullName evidence="6">Fructose-bisphosphate aldolase class I</fullName>
    </alternativeName>
</protein>
<evidence type="ECO:0000256" key="2">
    <source>
        <dbReference type="ARBA" id="ARBA00010387"/>
    </source>
</evidence>